<dbReference type="PANTHER" id="PTHR13696">
    <property type="entry name" value="P-LOOP CONTAINING NUCLEOSIDE TRIPHOSPHATE HYDROLASE"/>
    <property type="match status" value="1"/>
</dbReference>
<dbReference type="PANTHER" id="PTHR13696:SF99">
    <property type="entry name" value="COBYRINIC ACID AC-DIAMIDE SYNTHASE"/>
    <property type="match status" value="1"/>
</dbReference>
<dbReference type="InterPro" id="IPR000551">
    <property type="entry name" value="MerR-type_HTH_dom"/>
</dbReference>
<sequence length="330" mass="37091">METKLYKPLEVARLLGISKDLLLTYERDGRIPESGRDENGNRIYSLEDIEIIRDLFGLRPTLSNAPVALAVFNMKGGVGKSTLSSNLAWKLAEAGYRTLALDADPQGHMTTSLGEEPSNFKVTLMQILIPDSNKETASVPEATNQIAPNLHLVPANLSMCSMNLFLFQQPEREYRFRRALDAIRGLGLYDVVVIDSPPSYDLTSLNILLACDILLAPVKLDGNSFYGLQYLFDSIRDLARTYRHTIPRIVIVPNNYNSSYSVSRQILEGLTENYGPYITRTVIRQDVNFDKANALRRPIFMLAPSCKGSRDLENLTNELMEILKGRKERS</sequence>
<organism evidence="2 3">
    <name type="scientific">Desulfomonile tiedjei</name>
    <dbReference type="NCBI Taxonomy" id="2358"/>
    <lineage>
        <taxon>Bacteria</taxon>
        <taxon>Pseudomonadati</taxon>
        <taxon>Thermodesulfobacteriota</taxon>
        <taxon>Desulfomonilia</taxon>
        <taxon>Desulfomonilales</taxon>
        <taxon>Desulfomonilaceae</taxon>
        <taxon>Desulfomonile</taxon>
    </lineage>
</organism>
<gene>
    <name evidence="2" type="ORF">HY912_14250</name>
</gene>
<dbReference type="InterPro" id="IPR009061">
    <property type="entry name" value="DNA-bd_dom_put_sf"/>
</dbReference>
<dbReference type="SMART" id="SM00422">
    <property type="entry name" value="HTH_MERR"/>
    <property type="match status" value="1"/>
</dbReference>
<feature type="domain" description="HTH merR-type" evidence="1">
    <location>
        <begin position="5"/>
        <end position="53"/>
    </location>
</feature>
<dbReference type="InterPro" id="IPR027417">
    <property type="entry name" value="P-loop_NTPase"/>
</dbReference>
<reference evidence="2" key="1">
    <citation type="submission" date="2020-07" db="EMBL/GenBank/DDBJ databases">
        <title>Huge and variable diversity of episymbiotic CPR bacteria and DPANN archaea in groundwater ecosystems.</title>
        <authorList>
            <person name="He C.Y."/>
            <person name="Keren R."/>
            <person name="Whittaker M."/>
            <person name="Farag I.F."/>
            <person name="Doudna J."/>
            <person name="Cate J.H.D."/>
            <person name="Banfield J.F."/>
        </authorList>
    </citation>
    <scope>NUCLEOTIDE SEQUENCE</scope>
    <source>
        <strain evidence="2">NC_groundwater_1664_Pr3_B-0.1um_52_9</strain>
    </source>
</reference>
<dbReference type="GO" id="GO:0006355">
    <property type="term" value="P:regulation of DNA-templated transcription"/>
    <property type="evidence" value="ECO:0007669"/>
    <property type="project" value="InterPro"/>
</dbReference>
<dbReference type="PROSITE" id="PS50937">
    <property type="entry name" value="HTH_MERR_2"/>
    <property type="match status" value="1"/>
</dbReference>
<dbReference type="SUPFAM" id="SSF52540">
    <property type="entry name" value="P-loop containing nucleoside triphosphate hydrolases"/>
    <property type="match status" value="1"/>
</dbReference>
<dbReference type="Pfam" id="PF00376">
    <property type="entry name" value="MerR"/>
    <property type="match status" value="1"/>
</dbReference>
<comment type="caution">
    <text evidence="2">The sequence shown here is derived from an EMBL/GenBank/DDBJ whole genome shotgun (WGS) entry which is preliminary data.</text>
</comment>
<dbReference type="Gene3D" id="1.10.1660.10">
    <property type="match status" value="1"/>
</dbReference>
<evidence type="ECO:0000313" key="2">
    <source>
        <dbReference type="EMBL" id="MBI5250648.1"/>
    </source>
</evidence>
<accession>A0A9D6Z138</accession>
<proteinExistence type="predicted"/>
<dbReference type="AlphaFoldDB" id="A0A9D6Z138"/>
<dbReference type="SUPFAM" id="SSF46955">
    <property type="entry name" value="Putative DNA-binding domain"/>
    <property type="match status" value="1"/>
</dbReference>
<dbReference type="InterPro" id="IPR050678">
    <property type="entry name" value="DNA_Partitioning_ATPase"/>
</dbReference>
<evidence type="ECO:0000313" key="3">
    <source>
        <dbReference type="Proteomes" id="UP000807825"/>
    </source>
</evidence>
<dbReference type="CDD" id="cd02042">
    <property type="entry name" value="ParAB_family"/>
    <property type="match status" value="1"/>
</dbReference>
<dbReference type="GO" id="GO:0003677">
    <property type="term" value="F:DNA binding"/>
    <property type="evidence" value="ECO:0007669"/>
    <property type="project" value="InterPro"/>
</dbReference>
<evidence type="ECO:0000259" key="1">
    <source>
        <dbReference type="PROSITE" id="PS50937"/>
    </source>
</evidence>
<dbReference type="Proteomes" id="UP000807825">
    <property type="component" value="Unassembled WGS sequence"/>
</dbReference>
<dbReference type="Gene3D" id="3.40.50.300">
    <property type="entry name" value="P-loop containing nucleotide triphosphate hydrolases"/>
    <property type="match status" value="1"/>
</dbReference>
<dbReference type="EMBL" id="JACRDE010000372">
    <property type="protein sequence ID" value="MBI5250648.1"/>
    <property type="molecule type" value="Genomic_DNA"/>
</dbReference>
<dbReference type="Pfam" id="PF13614">
    <property type="entry name" value="AAA_31"/>
    <property type="match status" value="1"/>
</dbReference>
<name>A0A9D6Z138_9BACT</name>
<dbReference type="InterPro" id="IPR025669">
    <property type="entry name" value="AAA_dom"/>
</dbReference>
<protein>
    <submittedName>
        <fullName evidence="2">AAA family ATPase</fullName>
    </submittedName>
</protein>